<dbReference type="Proteomes" id="UP001596410">
    <property type="component" value="Unassembled WGS sequence"/>
</dbReference>
<dbReference type="NCBIfam" id="TIGR03167">
    <property type="entry name" value="tRNA_sel_U_synt"/>
    <property type="match status" value="1"/>
</dbReference>
<dbReference type="InterPro" id="IPR036873">
    <property type="entry name" value="Rhodanese-like_dom_sf"/>
</dbReference>
<organism evidence="3 4">
    <name type="scientific">Halobacillus seohaensis</name>
    <dbReference type="NCBI Taxonomy" id="447421"/>
    <lineage>
        <taxon>Bacteria</taxon>
        <taxon>Bacillati</taxon>
        <taxon>Bacillota</taxon>
        <taxon>Bacilli</taxon>
        <taxon>Bacillales</taxon>
        <taxon>Bacillaceae</taxon>
        <taxon>Halobacillus</taxon>
    </lineage>
</organism>
<name>A0ABW2EPG4_9BACI</name>
<dbReference type="SUPFAM" id="SSF52821">
    <property type="entry name" value="Rhodanese/Cell cycle control phosphatase"/>
    <property type="match status" value="1"/>
</dbReference>
<keyword evidence="4" id="KW-1185">Reference proteome</keyword>
<gene>
    <name evidence="3" type="primary">mnmH</name>
    <name evidence="3" type="ORF">ACFQIC_20485</name>
</gene>
<dbReference type="Pfam" id="PF26341">
    <property type="entry name" value="AAA_SelU"/>
    <property type="match status" value="1"/>
</dbReference>
<dbReference type="PANTHER" id="PTHR30401:SF0">
    <property type="entry name" value="TRNA 2-SELENOURIDINE SYNTHASE"/>
    <property type="match status" value="1"/>
</dbReference>
<dbReference type="PROSITE" id="PS50206">
    <property type="entry name" value="RHODANESE_3"/>
    <property type="match status" value="1"/>
</dbReference>
<comment type="caution">
    <text evidence="3">The sequence shown here is derived from an EMBL/GenBank/DDBJ whole genome shotgun (WGS) entry which is preliminary data.</text>
</comment>
<accession>A0ABW2EPG4</accession>
<evidence type="ECO:0000313" key="3">
    <source>
        <dbReference type="EMBL" id="MFC7064173.1"/>
    </source>
</evidence>
<dbReference type="PANTHER" id="PTHR30401">
    <property type="entry name" value="TRNA 2-SELENOURIDINE SYNTHASE"/>
    <property type="match status" value="1"/>
</dbReference>
<sequence length="350" mass="39882">MFQDINLEEVLDLHQQQQMKLIDVRSPSEFENGSIPGSINIPIFTDKERAEVGTLYTQVSVQAAKDRGLEIFSDKLPTFIEKFKQIEGPKAVYCWRGGMRSKTAATVIDLMGISVSRLIGGVRSYRKWVVDSLDSFEMKPNVYALNGYTGAGKTIILNELIKKGLPAIDLEGRAQHRGSIFGQIGLNPNNQKTFDSLLLDDLIQLQDSPFTITEAESKRVGKVTVPDFLLRKMEQGTEIFIDMPIEERVRNILTEYQPWNYPEEFLRAFKLIKKRIHTPIATQIEKDLLAENYSSAVQLLLEYYYDPRYEHSREQYPSDRSYTIQVKDVDDAITSISEFLTAQHAVNTGS</sequence>
<feature type="domain" description="Rhodanese" evidence="2">
    <location>
        <begin position="15"/>
        <end position="131"/>
    </location>
</feature>
<keyword evidence="3" id="KW-0808">Transferase</keyword>
<dbReference type="InterPro" id="IPR017582">
    <property type="entry name" value="SelU"/>
</dbReference>
<reference evidence="4" key="1">
    <citation type="journal article" date="2019" name="Int. J. Syst. Evol. Microbiol.">
        <title>The Global Catalogue of Microorganisms (GCM) 10K type strain sequencing project: providing services to taxonomists for standard genome sequencing and annotation.</title>
        <authorList>
            <consortium name="The Broad Institute Genomics Platform"/>
            <consortium name="The Broad Institute Genome Sequencing Center for Infectious Disease"/>
            <person name="Wu L."/>
            <person name="Ma J."/>
        </authorList>
    </citation>
    <scope>NUCLEOTIDE SEQUENCE [LARGE SCALE GENOMIC DNA]</scope>
    <source>
        <strain evidence="4">CGMCC 4.1621</strain>
    </source>
</reference>
<dbReference type="InterPro" id="IPR058840">
    <property type="entry name" value="AAA_SelU"/>
</dbReference>
<dbReference type="GO" id="GO:0016740">
    <property type="term" value="F:transferase activity"/>
    <property type="evidence" value="ECO:0007669"/>
    <property type="project" value="UniProtKB-KW"/>
</dbReference>
<dbReference type="EC" id="2.5.1.-" evidence="3"/>
<evidence type="ECO:0000259" key="2">
    <source>
        <dbReference type="PROSITE" id="PS50206"/>
    </source>
</evidence>
<dbReference type="Pfam" id="PF00581">
    <property type="entry name" value="Rhodanese"/>
    <property type="match status" value="1"/>
</dbReference>
<dbReference type="NCBIfam" id="NF008750">
    <property type="entry name" value="PRK11784.1-2"/>
    <property type="match status" value="1"/>
</dbReference>
<evidence type="ECO:0000256" key="1">
    <source>
        <dbReference type="ARBA" id="ARBA00023266"/>
    </source>
</evidence>
<keyword evidence="1" id="KW-0711">Selenium</keyword>
<dbReference type="SUPFAM" id="SSF52540">
    <property type="entry name" value="P-loop containing nucleoside triphosphate hydrolases"/>
    <property type="match status" value="1"/>
</dbReference>
<proteinExistence type="predicted"/>
<dbReference type="Gene3D" id="3.40.250.10">
    <property type="entry name" value="Rhodanese-like domain"/>
    <property type="match status" value="1"/>
</dbReference>
<dbReference type="EMBL" id="JBHSZV010000067">
    <property type="protein sequence ID" value="MFC7064173.1"/>
    <property type="molecule type" value="Genomic_DNA"/>
</dbReference>
<evidence type="ECO:0000313" key="4">
    <source>
        <dbReference type="Proteomes" id="UP001596410"/>
    </source>
</evidence>
<dbReference type="InterPro" id="IPR027417">
    <property type="entry name" value="P-loop_NTPase"/>
</dbReference>
<dbReference type="InterPro" id="IPR001763">
    <property type="entry name" value="Rhodanese-like_dom"/>
</dbReference>
<dbReference type="RefSeq" id="WP_204711219.1">
    <property type="nucleotide sequence ID" value="NZ_JBHSZV010000067.1"/>
</dbReference>
<protein>
    <submittedName>
        <fullName evidence="3">tRNA 2-selenouridine(34) synthase MnmH</fullName>
        <ecNumber evidence="3">2.5.1.-</ecNumber>
    </submittedName>
</protein>
<dbReference type="SMART" id="SM00450">
    <property type="entry name" value="RHOD"/>
    <property type="match status" value="1"/>
</dbReference>